<protein>
    <recommendedName>
        <fullName evidence="4">Alkaline shock response membrane anchor protein AmaP</fullName>
    </recommendedName>
</protein>
<dbReference type="EMBL" id="LR215973">
    <property type="protein sequence ID" value="VFA99130.1"/>
    <property type="molecule type" value="Genomic_DNA"/>
</dbReference>
<keyword evidence="1" id="KW-0812">Transmembrane</keyword>
<dbReference type="Proteomes" id="UP000290439">
    <property type="component" value="Chromosome"/>
</dbReference>
<gene>
    <name evidence="2" type="ORF">NCTC10797_02910</name>
</gene>
<evidence type="ECO:0000313" key="2">
    <source>
        <dbReference type="EMBL" id="VFA99130.1"/>
    </source>
</evidence>
<dbReference type="OrthoDB" id="3363827at2"/>
<evidence type="ECO:0000313" key="3">
    <source>
        <dbReference type="Proteomes" id="UP000290439"/>
    </source>
</evidence>
<evidence type="ECO:0000256" key="1">
    <source>
        <dbReference type="SAM" id="Phobius"/>
    </source>
</evidence>
<keyword evidence="1" id="KW-0472">Membrane</keyword>
<dbReference type="AlphaFoldDB" id="A0A4U8VZI8"/>
<accession>A0A4U8VZI8</accession>
<feature type="transmembrane region" description="Helical" evidence="1">
    <location>
        <begin position="56"/>
        <end position="77"/>
    </location>
</feature>
<sequence>MSKVNRPAAVNRVLIGLTGLLCLAAGGYAVAAYYGQLHWVDQDSTLVPGTAAPPTWVFWAVIAGAVVLGLLCLRWLLAQIFRMPKSQTWRFDADGSAGTTVMASATAAAPVADDIEAFDDVRSASAWLTGTRWAPELHLTVTAEPHAEIGQLRRRILDEAVPRLRQALELESIPVSLELGFADAGKKPQLR</sequence>
<reference evidence="2 3" key="1">
    <citation type="submission" date="2019-02" db="EMBL/GenBank/DDBJ databases">
        <authorList>
            <consortium name="Pathogen Informatics"/>
        </authorList>
    </citation>
    <scope>NUCLEOTIDE SEQUENCE [LARGE SCALE GENOMIC DNA]</scope>
    <source>
        <strain evidence="2 3">3012STDY6756504</strain>
    </source>
</reference>
<proteinExistence type="predicted"/>
<organism evidence="2 3">
    <name type="scientific">Nocardia cyriacigeorgica</name>
    <dbReference type="NCBI Taxonomy" id="135487"/>
    <lineage>
        <taxon>Bacteria</taxon>
        <taxon>Bacillati</taxon>
        <taxon>Actinomycetota</taxon>
        <taxon>Actinomycetes</taxon>
        <taxon>Mycobacteriales</taxon>
        <taxon>Nocardiaceae</taxon>
        <taxon>Nocardia</taxon>
    </lineage>
</organism>
<keyword evidence="1" id="KW-1133">Transmembrane helix</keyword>
<evidence type="ECO:0008006" key="4">
    <source>
        <dbReference type="Google" id="ProtNLM"/>
    </source>
</evidence>
<name>A0A4U8VZI8_9NOCA</name>
<dbReference type="RefSeq" id="WP_036538854.1">
    <property type="nucleotide sequence ID" value="NZ_JADLPI010000002.1"/>
</dbReference>